<comment type="caution">
    <text evidence="2">The sequence shown here is derived from an EMBL/GenBank/DDBJ whole genome shotgun (WGS) entry which is preliminary data.</text>
</comment>
<proteinExistence type="predicted"/>
<name>A0A839E4M7_9PSEU</name>
<evidence type="ECO:0000313" key="2">
    <source>
        <dbReference type="EMBL" id="MBA8826687.1"/>
    </source>
</evidence>
<dbReference type="AlphaFoldDB" id="A0A839E4M7"/>
<keyword evidence="3" id="KW-1185">Reference proteome</keyword>
<dbReference type="EMBL" id="JACGWZ010000006">
    <property type="protein sequence ID" value="MBA8826687.1"/>
    <property type="molecule type" value="Genomic_DNA"/>
</dbReference>
<dbReference type="Proteomes" id="UP000569329">
    <property type="component" value="Unassembled WGS sequence"/>
</dbReference>
<evidence type="ECO:0000313" key="3">
    <source>
        <dbReference type="Proteomes" id="UP000569329"/>
    </source>
</evidence>
<feature type="region of interest" description="Disordered" evidence="1">
    <location>
        <begin position="1"/>
        <end position="119"/>
    </location>
</feature>
<sequence>MSISWTKEVAREQCEEGLDPDGSQGPPGPAAFGPSNGIRVNTEVLDRASRAAADVHRRPGTDGHHHHADDATSEAAGSLEQEEFKLGPTLLRTGWSVMTSGPACTPDTSARRWEPTRSS</sequence>
<protein>
    <submittedName>
        <fullName evidence="2">Uncharacterized protein</fullName>
    </submittedName>
</protein>
<feature type="compositionally biased region" description="Basic and acidic residues" evidence="1">
    <location>
        <begin position="44"/>
        <end position="70"/>
    </location>
</feature>
<organism evidence="2 3">
    <name type="scientific">Halosaccharopolyspora lacisalsi</name>
    <dbReference type="NCBI Taxonomy" id="1000566"/>
    <lineage>
        <taxon>Bacteria</taxon>
        <taxon>Bacillati</taxon>
        <taxon>Actinomycetota</taxon>
        <taxon>Actinomycetes</taxon>
        <taxon>Pseudonocardiales</taxon>
        <taxon>Pseudonocardiaceae</taxon>
        <taxon>Halosaccharopolyspora</taxon>
    </lineage>
</organism>
<gene>
    <name evidence="2" type="ORF">FHX42_004066</name>
</gene>
<feature type="compositionally biased region" description="Basic and acidic residues" evidence="1">
    <location>
        <begin position="109"/>
        <end position="119"/>
    </location>
</feature>
<evidence type="ECO:0000256" key="1">
    <source>
        <dbReference type="SAM" id="MobiDB-lite"/>
    </source>
</evidence>
<accession>A0A839E4M7</accession>
<reference evidence="2 3" key="1">
    <citation type="submission" date="2020-07" db="EMBL/GenBank/DDBJ databases">
        <title>Sequencing the genomes of 1000 actinobacteria strains.</title>
        <authorList>
            <person name="Klenk H.-P."/>
        </authorList>
    </citation>
    <scope>NUCLEOTIDE SEQUENCE [LARGE SCALE GENOMIC DNA]</scope>
    <source>
        <strain evidence="2 3">DSM 45975</strain>
    </source>
</reference>